<sequence length="43" mass="5197">MTSQKVRIAKAIQSYQNHFFIIDNTDYMHLLLLYFFVGKPFQE</sequence>
<accession>F8F9Z0</accession>
<reference evidence="2" key="1">
    <citation type="submission" date="2011-06" db="EMBL/GenBank/DDBJ databases">
        <title>Complete genome sequence of Paenibacillus mucilaginosus KNP414.</title>
        <authorList>
            <person name="Wang J."/>
            <person name="Hu S."/>
            <person name="Hu X."/>
            <person name="Zhang B."/>
            <person name="Dong D."/>
            <person name="Zhang S."/>
            <person name="Zhao K."/>
            <person name="Wu D."/>
        </authorList>
    </citation>
    <scope>NUCLEOTIDE SEQUENCE [LARGE SCALE GENOMIC DNA]</scope>
    <source>
        <strain evidence="2">KNP414</strain>
    </source>
</reference>
<protein>
    <submittedName>
        <fullName evidence="1">Uncharacterized protein</fullName>
    </submittedName>
</protein>
<dbReference type="EMBL" id="CP002869">
    <property type="protein sequence ID" value="AEI45188.1"/>
    <property type="molecule type" value="Genomic_DNA"/>
</dbReference>
<evidence type="ECO:0000313" key="2">
    <source>
        <dbReference type="Proteomes" id="UP000006620"/>
    </source>
</evidence>
<gene>
    <name evidence="1" type="ordered locus">KNP414_06669</name>
</gene>
<dbReference type="AlphaFoldDB" id="F8F9Z0"/>
<reference evidence="1 2" key="2">
    <citation type="journal article" date="2013" name="Genome Announc.">
        <title>Genome Sequence of Growth-Improving Paenibacillus mucilaginosus Strain KNP414.</title>
        <authorList>
            <person name="Lu J.J."/>
            <person name="Wang J.F."/>
            <person name="Hu X.F."/>
        </authorList>
    </citation>
    <scope>NUCLEOTIDE SEQUENCE [LARGE SCALE GENOMIC DNA]</scope>
    <source>
        <strain evidence="1 2">KNP414</strain>
    </source>
</reference>
<proteinExistence type="predicted"/>
<name>F8F9Z0_PAEMK</name>
<dbReference type="Proteomes" id="UP000006620">
    <property type="component" value="Chromosome"/>
</dbReference>
<dbReference type="HOGENOM" id="CLU_3237008_0_0_9"/>
<dbReference type="KEGG" id="pms:KNP414_06669"/>
<organism evidence="1 2">
    <name type="scientific">Paenibacillus mucilaginosus (strain KNP414)</name>
    <dbReference type="NCBI Taxonomy" id="1036673"/>
    <lineage>
        <taxon>Bacteria</taxon>
        <taxon>Bacillati</taxon>
        <taxon>Bacillota</taxon>
        <taxon>Bacilli</taxon>
        <taxon>Bacillales</taxon>
        <taxon>Paenibacillaceae</taxon>
        <taxon>Paenibacillus</taxon>
    </lineage>
</organism>
<evidence type="ECO:0000313" key="1">
    <source>
        <dbReference type="EMBL" id="AEI45188.1"/>
    </source>
</evidence>